<name>A0AAU7U846_9DEIO</name>
<dbReference type="GO" id="GO:0000976">
    <property type="term" value="F:transcription cis-regulatory region binding"/>
    <property type="evidence" value="ECO:0007669"/>
    <property type="project" value="TreeGrafter"/>
</dbReference>
<dbReference type="InterPro" id="IPR050109">
    <property type="entry name" value="HTH-type_TetR-like_transc_reg"/>
</dbReference>
<organism evidence="4">
    <name type="scientific">Deinococcus sonorensis KR-87</name>
    <dbReference type="NCBI Taxonomy" id="694439"/>
    <lineage>
        <taxon>Bacteria</taxon>
        <taxon>Thermotogati</taxon>
        <taxon>Deinococcota</taxon>
        <taxon>Deinococci</taxon>
        <taxon>Deinococcales</taxon>
        <taxon>Deinococcaceae</taxon>
        <taxon>Deinococcus</taxon>
    </lineage>
</organism>
<dbReference type="InterPro" id="IPR009057">
    <property type="entry name" value="Homeodomain-like_sf"/>
</dbReference>
<dbReference type="AlphaFoldDB" id="A0AAU7U846"/>
<dbReference type="PROSITE" id="PS50977">
    <property type="entry name" value="HTH_TETR_2"/>
    <property type="match status" value="1"/>
</dbReference>
<dbReference type="PRINTS" id="PR00455">
    <property type="entry name" value="HTHTETR"/>
</dbReference>
<gene>
    <name evidence="4" type="ORF">ABOD76_13890</name>
</gene>
<feature type="DNA-binding region" description="H-T-H motif" evidence="2">
    <location>
        <begin position="37"/>
        <end position="56"/>
    </location>
</feature>
<evidence type="ECO:0000259" key="3">
    <source>
        <dbReference type="PROSITE" id="PS50977"/>
    </source>
</evidence>
<proteinExistence type="predicted"/>
<keyword evidence="1 2" id="KW-0238">DNA-binding</keyword>
<accession>A0AAU7U846</accession>
<dbReference type="PANTHER" id="PTHR30055:SF178">
    <property type="entry name" value="POSSIBLE TRANSCRIPTIONAL REGULATORY PROTEIN"/>
    <property type="match status" value="1"/>
</dbReference>
<dbReference type="Gene3D" id="1.10.357.10">
    <property type="entry name" value="Tetracycline Repressor, domain 2"/>
    <property type="match status" value="1"/>
</dbReference>
<protein>
    <submittedName>
        <fullName evidence="4">TetR family transcriptional regulator</fullName>
    </submittedName>
</protein>
<dbReference type="InterPro" id="IPR001647">
    <property type="entry name" value="HTH_TetR"/>
</dbReference>
<dbReference type="GO" id="GO:0003700">
    <property type="term" value="F:DNA-binding transcription factor activity"/>
    <property type="evidence" value="ECO:0007669"/>
    <property type="project" value="TreeGrafter"/>
</dbReference>
<sequence>MVKQVRARSEEAKLERRSEILAQARRLATTVRYPDLTLQQVAEQVGLSKPALYAYFPTKEELFLSLTQQVLGEWLAALEQHLRLGARHTPGSLAGLMVTLLRERPELMVLMPLLSMLFERNIGVERARDYKHWLVERAGTLATLLEQALPGLPPGAGWRLLTYTQALIAGLQPMSDPAASVQQVLDDPQLKALRLEFLPTLQDALTALCRGLVEPQ</sequence>
<dbReference type="EMBL" id="CP158299">
    <property type="protein sequence ID" value="XBV84529.1"/>
    <property type="molecule type" value="Genomic_DNA"/>
</dbReference>
<feature type="domain" description="HTH tetR-type" evidence="3">
    <location>
        <begin position="14"/>
        <end position="74"/>
    </location>
</feature>
<dbReference type="RefSeq" id="WP_350242566.1">
    <property type="nucleotide sequence ID" value="NZ_CP158299.1"/>
</dbReference>
<dbReference type="Pfam" id="PF00440">
    <property type="entry name" value="TetR_N"/>
    <property type="match status" value="1"/>
</dbReference>
<evidence type="ECO:0000256" key="1">
    <source>
        <dbReference type="ARBA" id="ARBA00023125"/>
    </source>
</evidence>
<dbReference type="KEGG" id="dsc:ABOD76_13890"/>
<evidence type="ECO:0000313" key="4">
    <source>
        <dbReference type="EMBL" id="XBV84529.1"/>
    </source>
</evidence>
<dbReference type="InterPro" id="IPR041483">
    <property type="entry name" value="TetR_C_34"/>
</dbReference>
<dbReference type="PANTHER" id="PTHR30055">
    <property type="entry name" value="HTH-TYPE TRANSCRIPTIONAL REGULATOR RUTR"/>
    <property type="match status" value="1"/>
</dbReference>
<evidence type="ECO:0000256" key="2">
    <source>
        <dbReference type="PROSITE-ProRule" id="PRU00335"/>
    </source>
</evidence>
<reference evidence="4" key="1">
    <citation type="submission" date="2024-06" db="EMBL/GenBank/DDBJ databases">
        <title>Draft Genome Sequence of Deinococcus sonorensis Type Strain KR-87, a Biofilm Producing Representative of the Genus Deinococcus.</title>
        <authorList>
            <person name="Boren L.S."/>
            <person name="Grosso R.A."/>
            <person name="Hugenberg-Cox A.N."/>
            <person name="Hill J.T.E."/>
            <person name="Albert C.M."/>
            <person name="Tuohy J.M."/>
        </authorList>
    </citation>
    <scope>NUCLEOTIDE SEQUENCE</scope>
    <source>
        <strain evidence="4">KR-87</strain>
    </source>
</reference>
<dbReference type="Pfam" id="PF17929">
    <property type="entry name" value="TetR_C_34"/>
    <property type="match status" value="1"/>
</dbReference>
<dbReference type="SUPFAM" id="SSF46689">
    <property type="entry name" value="Homeodomain-like"/>
    <property type="match status" value="1"/>
</dbReference>